<proteinExistence type="predicted"/>
<reference evidence="2" key="1">
    <citation type="submission" date="2023-03" db="EMBL/GenBank/DDBJ databases">
        <title>Massive genome expansion in bonnet fungi (Mycena s.s.) driven by repeated elements and novel gene families across ecological guilds.</title>
        <authorList>
            <consortium name="Lawrence Berkeley National Laboratory"/>
            <person name="Harder C.B."/>
            <person name="Miyauchi S."/>
            <person name="Viragh M."/>
            <person name="Kuo A."/>
            <person name="Thoen E."/>
            <person name="Andreopoulos B."/>
            <person name="Lu D."/>
            <person name="Skrede I."/>
            <person name="Drula E."/>
            <person name="Henrissat B."/>
            <person name="Morin E."/>
            <person name="Kohler A."/>
            <person name="Barry K."/>
            <person name="LaButti K."/>
            <person name="Morin E."/>
            <person name="Salamov A."/>
            <person name="Lipzen A."/>
            <person name="Mereny Z."/>
            <person name="Hegedus B."/>
            <person name="Baldrian P."/>
            <person name="Stursova M."/>
            <person name="Weitz H."/>
            <person name="Taylor A."/>
            <person name="Grigoriev I.V."/>
            <person name="Nagy L.G."/>
            <person name="Martin F."/>
            <person name="Kauserud H."/>
        </authorList>
    </citation>
    <scope>NUCLEOTIDE SEQUENCE</scope>
    <source>
        <strain evidence="2">9144</strain>
    </source>
</reference>
<dbReference type="AlphaFoldDB" id="A0AAD6UU73"/>
<feature type="region of interest" description="Disordered" evidence="1">
    <location>
        <begin position="1"/>
        <end position="20"/>
    </location>
</feature>
<gene>
    <name evidence="2" type="ORF">GGX14DRAFT_405287</name>
</gene>
<sequence length="323" mass="35833">MSATRLYATRSHAPHAARPMRPYRSPLSRCRQGIRECRMRGWSYVCGPSENRDNECGSDASSAAVVLACSRGARSLRGNPDCGFSRFHSVIHASAPSLIPAAARHPYAAVHRPSSDFVKTGSAWAETAEVAEAERHAFEAPKSLVPARLGAFESGRGQCRLRSCSCSSRLGYPRQKAHLTENARARPVKCEILIRPGPHEAGRAAFGDAAVREFQHGKHLPTCRRHLLFFESAVKPALKVNRAIYEIFKQAANSPEVGQENRILPWRRLLVKRRRGVTGVELQLVRNKKITNSGQMSEPLFGNPRSFFNYLRLVITSKANVNV</sequence>
<evidence type="ECO:0000313" key="2">
    <source>
        <dbReference type="EMBL" id="KAJ7193715.1"/>
    </source>
</evidence>
<organism evidence="2 3">
    <name type="scientific">Mycena pura</name>
    <dbReference type="NCBI Taxonomy" id="153505"/>
    <lineage>
        <taxon>Eukaryota</taxon>
        <taxon>Fungi</taxon>
        <taxon>Dikarya</taxon>
        <taxon>Basidiomycota</taxon>
        <taxon>Agaricomycotina</taxon>
        <taxon>Agaricomycetes</taxon>
        <taxon>Agaricomycetidae</taxon>
        <taxon>Agaricales</taxon>
        <taxon>Marasmiineae</taxon>
        <taxon>Mycenaceae</taxon>
        <taxon>Mycena</taxon>
    </lineage>
</organism>
<dbReference type="EMBL" id="JARJCW010000105">
    <property type="protein sequence ID" value="KAJ7193715.1"/>
    <property type="molecule type" value="Genomic_DNA"/>
</dbReference>
<keyword evidence="3" id="KW-1185">Reference proteome</keyword>
<dbReference type="Proteomes" id="UP001219525">
    <property type="component" value="Unassembled WGS sequence"/>
</dbReference>
<name>A0AAD6UU73_9AGAR</name>
<comment type="caution">
    <text evidence="2">The sequence shown here is derived from an EMBL/GenBank/DDBJ whole genome shotgun (WGS) entry which is preliminary data.</text>
</comment>
<evidence type="ECO:0000313" key="3">
    <source>
        <dbReference type="Proteomes" id="UP001219525"/>
    </source>
</evidence>
<protein>
    <submittedName>
        <fullName evidence="2">Uncharacterized protein</fullName>
    </submittedName>
</protein>
<accession>A0AAD6UU73</accession>
<evidence type="ECO:0000256" key="1">
    <source>
        <dbReference type="SAM" id="MobiDB-lite"/>
    </source>
</evidence>